<evidence type="ECO:0000313" key="7">
    <source>
        <dbReference type="Proteomes" id="UP000316331"/>
    </source>
</evidence>
<protein>
    <submittedName>
        <fullName evidence="6">MerR family transcriptional regulator</fullName>
    </submittedName>
</protein>
<dbReference type="PRINTS" id="PR00040">
    <property type="entry name" value="HTHMERR"/>
</dbReference>
<keyword evidence="4" id="KW-0804">Transcription</keyword>
<evidence type="ECO:0000256" key="2">
    <source>
        <dbReference type="ARBA" id="ARBA00023015"/>
    </source>
</evidence>
<dbReference type="AlphaFoldDB" id="A0A543EUZ0"/>
<proteinExistence type="predicted"/>
<accession>A0A543EUZ0</accession>
<dbReference type="GO" id="GO:0003677">
    <property type="term" value="F:DNA binding"/>
    <property type="evidence" value="ECO:0007669"/>
    <property type="project" value="UniProtKB-KW"/>
</dbReference>
<dbReference type="InterPro" id="IPR009061">
    <property type="entry name" value="DNA-bd_dom_put_sf"/>
</dbReference>
<evidence type="ECO:0000259" key="5">
    <source>
        <dbReference type="PROSITE" id="PS50937"/>
    </source>
</evidence>
<dbReference type="EMBL" id="VFPG01000002">
    <property type="protein sequence ID" value="TQM25388.1"/>
    <property type="molecule type" value="Genomic_DNA"/>
</dbReference>
<keyword evidence="7" id="KW-1185">Reference proteome</keyword>
<gene>
    <name evidence="6" type="ORF">FB390_5536</name>
</gene>
<name>A0A543EUZ0_9NOCA</name>
<dbReference type="SMART" id="SM00422">
    <property type="entry name" value="HTH_MERR"/>
    <property type="match status" value="1"/>
</dbReference>
<dbReference type="PANTHER" id="PTHR30204">
    <property type="entry name" value="REDOX-CYCLING DRUG-SENSING TRANSCRIPTIONAL ACTIVATOR SOXR"/>
    <property type="match status" value="1"/>
</dbReference>
<evidence type="ECO:0000256" key="1">
    <source>
        <dbReference type="ARBA" id="ARBA00022491"/>
    </source>
</evidence>
<dbReference type="Gene3D" id="1.10.1660.10">
    <property type="match status" value="1"/>
</dbReference>
<dbReference type="SUPFAM" id="SSF46955">
    <property type="entry name" value="Putative DNA-binding domain"/>
    <property type="match status" value="1"/>
</dbReference>
<reference evidence="6 7" key="1">
    <citation type="submission" date="2019-06" db="EMBL/GenBank/DDBJ databases">
        <title>Sequencing the genomes of 1000 actinobacteria strains.</title>
        <authorList>
            <person name="Klenk H.-P."/>
        </authorList>
    </citation>
    <scope>NUCLEOTIDE SEQUENCE [LARGE SCALE GENOMIC DNA]</scope>
    <source>
        <strain evidence="6 7">DSM 103495</strain>
    </source>
</reference>
<organism evidence="6 7">
    <name type="scientific">Nocardia bhagyanarayanae</name>
    <dbReference type="NCBI Taxonomy" id="1215925"/>
    <lineage>
        <taxon>Bacteria</taxon>
        <taxon>Bacillati</taxon>
        <taxon>Actinomycetota</taxon>
        <taxon>Actinomycetes</taxon>
        <taxon>Mycobacteriales</taxon>
        <taxon>Nocardiaceae</taxon>
        <taxon>Nocardia</taxon>
    </lineage>
</organism>
<sequence length="137" mass="15698">MRQWIAHVGGPVASRIYELETRTGVGRHTLRYYERQGLLGDVHRSSNNSREYPESLVREVRLLRNMQSLGFSLNEIRQILDGVRARDIDCADGARLPADKRVRVEEQITALRGVSRVLAREQKRLEDNARLHGKLPG</sequence>
<evidence type="ECO:0000256" key="3">
    <source>
        <dbReference type="ARBA" id="ARBA00023125"/>
    </source>
</evidence>
<evidence type="ECO:0000256" key="4">
    <source>
        <dbReference type="ARBA" id="ARBA00023163"/>
    </source>
</evidence>
<comment type="caution">
    <text evidence="6">The sequence shown here is derived from an EMBL/GenBank/DDBJ whole genome shotgun (WGS) entry which is preliminary data.</text>
</comment>
<dbReference type="PROSITE" id="PS50937">
    <property type="entry name" value="HTH_MERR_2"/>
    <property type="match status" value="1"/>
</dbReference>
<dbReference type="Proteomes" id="UP000316331">
    <property type="component" value="Unassembled WGS sequence"/>
</dbReference>
<keyword evidence="1" id="KW-0678">Repressor</keyword>
<dbReference type="PANTHER" id="PTHR30204:SF69">
    <property type="entry name" value="MERR-FAMILY TRANSCRIPTIONAL REGULATOR"/>
    <property type="match status" value="1"/>
</dbReference>
<keyword evidence="2" id="KW-0805">Transcription regulation</keyword>
<feature type="domain" description="HTH merR-type" evidence="5">
    <location>
        <begin position="15"/>
        <end position="82"/>
    </location>
</feature>
<dbReference type="Pfam" id="PF13411">
    <property type="entry name" value="MerR_1"/>
    <property type="match status" value="1"/>
</dbReference>
<keyword evidence="3" id="KW-0238">DNA-binding</keyword>
<dbReference type="InterPro" id="IPR047057">
    <property type="entry name" value="MerR_fam"/>
</dbReference>
<evidence type="ECO:0000313" key="6">
    <source>
        <dbReference type="EMBL" id="TQM25388.1"/>
    </source>
</evidence>
<dbReference type="GO" id="GO:0003700">
    <property type="term" value="F:DNA-binding transcription factor activity"/>
    <property type="evidence" value="ECO:0007669"/>
    <property type="project" value="InterPro"/>
</dbReference>
<dbReference type="InterPro" id="IPR000551">
    <property type="entry name" value="MerR-type_HTH_dom"/>
</dbReference>